<organism evidence="1 2">
    <name type="scientific">Ordospora colligata OC4</name>
    <dbReference type="NCBI Taxonomy" id="1354746"/>
    <lineage>
        <taxon>Eukaryota</taxon>
        <taxon>Fungi</taxon>
        <taxon>Fungi incertae sedis</taxon>
        <taxon>Microsporidia</taxon>
        <taxon>Ordosporidae</taxon>
        <taxon>Ordospora</taxon>
    </lineage>
</organism>
<name>A0A0B2UD86_9MICR</name>
<protein>
    <submittedName>
        <fullName evidence="1">Uncharacterized protein</fullName>
    </submittedName>
</protein>
<dbReference type="OrthoDB" id="2195663at2759"/>
<comment type="caution">
    <text evidence="1">The sequence shown here is derived from an EMBL/GenBank/DDBJ whole genome shotgun (WGS) entry which is preliminary data.</text>
</comment>
<sequence length="123" mass="14523">MKENEEEMVLIQREYNRHKEAIYKFKMRERNFEMKNMGYNLSIDIFGEDIELLQTFFGYADALGISTCKIHEHIATAIISANVPVVQNIYRIMLERIRDEAIILSEIVKCTDNIDLYTNKQNI</sequence>
<proteinExistence type="predicted"/>
<accession>A0A0B2UD86</accession>
<dbReference type="AlphaFoldDB" id="A0A0B2UD86"/>
<dbReference type="RefSeq" id="XP_014563078.1">
    <property type="nucleotide sequence ID" value="XM_014707592.1"/>
</dbReference>
<reference evidence="1 2" key="1">
    <citation type="journal article" date="2014" name="MBio">
        <title>The Ordospora colligata genome; evolution of extreme reduction in microsporidia and host-to-parasite horizontal gene transfer.</title>
        <authorList>
            <person name="Pombert J.-F."/>
            <person name="Haag K.L."/>
            <person name="Beidas S."/>
            <person name="Ebert D."/>
            <person name="Keeling P.J."/>
        </authorList>
    </citation>
    <scope>NUCLEOTIDE SEQUENCE [LARGE SCALE GENOMIC DNA]</scope>
    <source>
        <strain evidence="1 2">OC4</strain>
    </source>
</reference>
<evidence type="ECO:0000313" key="1">
    <source>
        <dbReference type="EMBL" id="KHN69036.1"/>
    </source>
</evidence>
<dbReference type="Proteomes" id="UP000031056">
    <property type="component" value="Unassembled WGS sequence"/>
</dbReference>
<dbReference type="HOGENOM" id="CLU_2133497_0_0_1"/>
<dbReference type="VEuPathDB" id="MicrosporidiaDB:M896_100200"/>
<gene>
    <name evidence="1" type="ORF">M896_100200</name>
</gene>
<keyword evidence="2" id="KW-1185">Reference proteome</keyword>
<dbReference type="GeneID" id="26262430"/>
<dbReference type="EMBL" id="JOKQ01000010">
    <property type="protein sequence ID" value="KHN69036.1"/>
    <property type="molecule type" value="Genomic_DNA"/>
</dbReference>
<dbReference type="InParanoid" id="A0A0B2UD86"/>
<evidence type="ECO:0000313" key="2">
    <source>
        <dbReference type="Proteomes" id="UP000031056"/>
    </source>
</evidence>